<dbReference type="AlphaFoldDB" id="A0A0R3KAA1"/>
<evidence type="ECO:0000256" key="1">
    <source>
        <dbReference type="ARBA" id="ARBA00023015"/>
    </source>
</evidence>
<dbReference type="GO" id="GO:0003700">
    <property type="term" value="F:DNA-binding transcription factor activity"/>
    <property type="evidence" value="ECO:0007669"/>
    <property type="project" value="InterPro"/>
</dbReference>
<dbReference type="Gene3D" id="1.10.10.60">
    <property type="entry name" value="Homeodomain-like"/>
    <property type="match status" value="1"/>
</dbReference>
<organism evidence="5 6">
    <name type="scientific">Bradyrhizobium valentinum</name>
    <dbReference type="NCBI Taxonomy" id="1518501"/>
    <lineage>
        <taxon>Bacteria</taxon>
        <taxon>Pseudomonadati</taxon>
        <taxon>Pseudomonadota</taxon>
        <taxon>Alphaproteobacteria</taxon>
        <taxon>Hyphomicrobiales</taxon>
        <taxon>Nitrobacteraceae</taxon>
        <taxon>Bradyrhizobium</taxon>
    </lineage>
</organism>
<feature type="domain" description="HTH araC/xylS-type" evidence="4">
    <location>
        <begin position="155"/>
        <end position="254"/>
    </location>
</feature>
<evidence type="ECO:0000259" key="4">
    <source>
        <dbReference type="PROSITE" id="PS01124"/>
    </source>
</evidence>
<gene>
    <name evidence="5" type="ORF">CP49_23010</name>
</gene>
<dbReference type="STRING" id="1518501.CQ10_08690"/>
<dbReference type="PANTHER" id="PTHR46796:SF15">
    <property type="entry name" value="BLL1074 PROTEIN"/>
    <property type="match status" value="1"/>
</dbReference>
<evidence type="ECO:0000313" key="6">
    <source>
        <dbReference type="Proteomes" id="UP000051913"/>
    </source>
</evidence>
<dbReference type="PANTHER" id="PTHR46796">
    <property type="entry name" value="HTH-TYPE TRANSCRIPTIONAL ACTIVATOR RHAS-RELATED"/>
    <property type="match status" value="1"/>
</dbReference>
<keyword evidence="2" id="KW-0238">DNA-binding</keyword>
<dbReference type="InterPro" id="IPR018060">
    <property type="entry name" value="HTH_AraC"/>
</dbReference>
<keyword evidence="6" id="KW-1185">Reference proteome</keyword>
<dbReference type="Pfam" id="PF12833">
    <property type="entry name" value="HTH_18"/>
    <property type="match status" value="1"/>
</dbReference>
<dbReference type="OrthoDB" id="2559672at2"/>
<evidence type="ECO:0000256" key="2">
    <source>
        <dbReference type="ARBA" id="ARBA00023125"/>
    </source>
</evidence>
<dbReference type="Pfam" id="PF20240">
    <property type="entry name" value="DUF6597"/>
    <property type="match status" value="1"/>
</dbReference>
<dbReference type="EMBL" id="LLXX01000015">
    <property type="protein sequence ID" value="KRR13814.1"/>
    <property type="molecule type" value="Genomic_DNA"/>
</dbReference>
<evidence type="ECO:0000313" key="5">
    <source>
        <dbReference type="EMBL" id="KRR13814.1"/>
    </source>
</evidence>
<name>A0A0R3KAA1_9BRAD</name>
<proteinExistence type="predicted"/>
<accession>A0A0R3KAA1</accession>
<dbReference type="RefSeq" id="WP_057848533.1">
    <property type="nucleotide sequence ID" value="NZ_LLXX01000015.1"/>
</dbReference>
<evidence type="ECO:0000256" key="3">
    <source>
        <dbReference type="ARBA" id="ARBA00023163"/>
    </source>
</evidence>
<keyword evidence="1" id="KW-0805">Transcription regulation</keyword>
<dbReference type="PROSITE" id="PS01124">
    <property type="entry name" value="HTH_ARAC_FAMILY_2"/>
    <property type="match status" value="1"/>
</dbReference>
<dbReference type="InterPro" id="IPR050204">
    <property type="entry name" value="AraC_XylS_family_regulators"/>
</dbReference>
<reference evidence="5 6" key="1">
    <citation type="submission" date="2014-03" db="EMBL/GenBank/DDBJ databases">
        <title>Bradyrhizobium valentinum sp. nov., isolated from effective nodules of Lupinus mariae-josephae, a lupine endemic of basic-lime soils in Eastern Spain.</title>
        <authorList>
            <person name="Duran D."/>
            <person name="Rey L."/>
            <person name="Navarro A."/>
            <person name="Busquets A."/>
            <person name="Imperial J."/>
            <person name="Ruiz-Argueso T."/>
        </authorList>
    </citation>
    <scope>NUCLEOTIDE SEQUENCE [LARGE SCALE GENOMIC DNA]</scope>
    <source>
        <strain evidence="5 6">LmjM3</strain>
    </source>
</reference>
<dbReference type="InterPro" id="IPR046532">
    <property type="entry name" value="DUF6597"/>
</dbReference>
<dbReference type="SMART" id="SM00342">
    <property type="entry name" value="HTH_ARAC"/>
    <property type="match status" value="1"/>
</dbReference>
<dbReference type="GO" id="GO:0043565">
    <property type="term" value="F:sequence-specific DNA binding"/>
    <property type="evidence" value="ECO:0007669"/>
    <property type="project" value="InterPro"/>
</dbReference>
<dbReference type="Proteomes" id="UP000051913">
    <property type="component" value="Unassembled WGS sequence"/>
</dbReference>
<protein>
    <recommendedName>
        <fullName evidence="4">HTH araC/xylS-type domain-containing protein</fullName>
    </recommendedName>
</protein>
<sequence length="278" mass="30840">MPQSQFFPAGGALCDFAEAIWDADFDDARSARALTIKVLPTTSPVLIVHYRAAMTAAHRPCYKRTANGMQTRAMTLRPSGPLGVVLVRLKAEEACRVLGCDLADMTDASVELSDIFGDREASLLEEMLAEAENAEARVARMRQFLRDRVAANRFDPVVHRAVRALKQDPTVSMKDLASRLDVGERSLQRRFKTLTGVNPKQFARVARIEKVVAARRKGSDWADVAYATGYNDQAHLINDFRSLAGAPPDTFFRGTMAAEYRGWNAELAASDFYNTFMT</sequence>
<keyword evidence="3" id="KW-0804">Transcription</keyword>
<comment type="caution">
    <text evidence="5">The sequence shown here is derived from an EMBL/GenBank/DDBJ whole genome shotgun (WGS) entry which is preliminary data.</text>
</comment>